<organism evidence="1 2">
    <name type="scientific">Daphnia pulex</name>
    <name type="common">Water flea</name>
    <dbReference type="NCBI Taxonomy" id="6669"/>
    <lineage>
        <taxon>Eukaryota</taxon>
        <taxon>Metazoa</taxon>
        <taxon>Ecdysozoa</taxon>
        <taxon>Arthropoda</taxon>
        <taxon>Crustacea</taxon>
        <taxon>Branchiopoda</taxon>
        <taxon>Diplostraca</taxon>
        <taxon>Cladocera</taxon>
        <taxon>Anomopoda</taxon>
        <taxon>Daphniidae</taxon>
        <taxon>Daphnia</taxon>
    </lineage>
</organism>
<dbReference type="InParanoid" id="E9HBS4"/>
<proteinExistence type="predicted"/>
<protein>
    <submittedName>
        <fullName evidence="1">Uncharacterized protein</fullName>
    </submittedName>
</protein>
<dbReference type="HOGENOM" id="CLU_2944058_0_0_1"/>
<accession>E9HBS4</accession>
<dbReference type="Proteomes" id="UP000000305">
    <property type="component" value="Unassembled WGS sequence"/>
</dbReference>
<dbReference type="KEGG" id="dpx:DAPPUDRAFT_256617"/>
<name>E9HBS4_DAPPU</name>
<gene>
    <name evidence="1" type="ORF">DAPPUDRAFT_256617</name>
</gene>
<reference evidence="1 2" key="1">
    <citation type="journal article" date="2011" name="Science">
        <title>The ecoresponsive genome of Daphnia pulex.</title>
        <authorList>
            <person name="Colbourne J.K."/>
            <person name="Pfrender M.E."/>
            <person name="Gilbert D."/>
            <person name="Thomas W.K."/>
            <person name="Tucker A."/>
            <person name="Oakley T.H."/>
            <person name="Tokishita S."/>
            <person name="Aerts A."/>
            <person name="Arnold G.J."/>
            <person name="Basu M.K."/>
            <person name="Bauer D.J."/>
            <person name="Caceres C.E."/>
            <person name="Carmel L."/>
            <person name="Casola C."/>
            <person name="Choi J.H."/>
            <person name="Detter J.C."/>
            <person name="Dong Q."/>
            <person name="Dusheyko S."/>
            <person name="Eads B.D."/>
            <person name="Frohlich T."/>
            <person name="Geiler-Samerotte K.A."/>
            <person name="Gerlach D."/>
            <person name="Hatcher P."/>
            <person name="Jogdeo S."/>
            <person name="Krijgsveld J."/>
            <person name="Kriventseva E.V."/>
            <person name="Kultz D."/>
            <person name="Laforsch C."/>
            <person name="Lindquist E."/>
            <person name="Lopez J."/>
            <person name="Manak J.R."/>
            <person name="Muller J."/>
            <person name="Pangilinan J."/>
            <person name="Patwardhan R.P."/>
            <person name="Pitluck S."/>
            <person name="Pritham E.J."/>
            <person name="Rechtsteiner A."/>
            <person name="Rho M."/>
            <person name="Rogozin I.B."/>
            <person name="Sakarya O."/>
            <person name="Salamov A."/>
            <person name="Schaack S."/>
            <person name="Shapiro H."/>
            <person name="Shiga Y."/>
            <person name="Skalitzky C."/>
            <person name="Smith Z."/>
            <person name="Souvorov A."/>
            <person name="Sung W."/>
            <person name="Tang Z."/>
            <person name="Tsuchiya D."/>
            <person name="Tu H."/>
            <person name="Vos H."/>
            <person name="Wang M."/>
            <person name="Wolf Y.I."/>
            <person name="Yamagata H."/>
            <person name="Yamada T."/>
            <person name="Ye Y."/>
            <person name="Shaw J.R."/>
            <person name="Andrews J."/>
            <person name="Crease T.J."/>
            <person name="Tang H."/>
            <person name="Lucas S.M."/>
            <person name="Robertson H.M."/>
            <person name="Bork P."/>
            <person name="Koonin E.V."/>
            <person name="Zdobnov E.M."/>
            <person name="Grigoriev I.V."/>
            <person name="Lynch M."/>
            <person name="Boore J.L."/>
        </authorList>
    </citation>
    <scope>NUCLEOTIDE SEQUENCE [LARGE SCALE GENOMIC DNA]</scope>
</reference>
<evidence type="ECO:0000313" key="1">
    <source>
        <dbReference type="EMBL" id="EFX70820.1"/>
    </source>
</evidence>
<keyword evidence="2" id="KW-1185">Reference proteome</keyword>
<dbReference type="EMBL" id="GL732617">
    <property type="protein sequence ID" value="EFX70820.1"/>
    <property type="molecule type" value="Genomic_DNA"/>
</dbReference>
<sequence>MSGKHRPSLEAALCYYRKPLCIELHKKTLTATKRKECEDIFIPLLEEELQQIRYAIEKVY</sequence>
<evidence type="ECO:0000313" key="2">
    <source>
        <dbReference type="Proteomes" id="UP000000305"/>
    </source>
</evidence>
<dbReference type="AlphaFoldDB" id="E9HBS4"/>